<dbReference type="AlphaFoldDB" id="A0A7Z0I0K5"/>
<dbReference type="InterPro" id="IPR017748">
    <property type="entry name" value="TagF"/>
</dbReference>
<proteinExistence type="predicted"/>
<evidence type="ECO:0000313" key="2">
    <source>
        <dbReference type="Proteomes" id="UP000529417"/>
    </source>
</evidence>
<name>A0A7Z0I0K5_9RHOB</name>
<sequence>MAGAFGAFGKLPALGDFLRAGTPPGFVEPWDAWVQRAMMTARNTLGVRWHDCYFSAPIWRFTLAHGLAGRLPVMGILMASVDRVGRHFPLTLMAPLPQGTSSVQAHLSAEGTFVRLENLALEALETCQERALFLQRLSALPGFSQQHSARFSQAGRTLTLVGAEGNPATGLAAGLIEPRYRQPCIWSTLLTEGTRVMVTEGLPDARQSVGLFDLSAPVWTGSDEGT</sequence>
<dbReference type="NCBIfam" id="TIGR03373">
    <property type="entry name" value="VI_minor_4"/>
    <property type="match status" value="1"/>
</dbReference>
<accession>A0A7Z0I0K5</accession>
<gene>
    <name evidence="1" type="primary">tagF</name>
    <name evidence="1" type="ORF">HUK65_11640</name>
</gene>
<dbReference type="InterPro" id="IPR038225">
    <property type="entry name" value="TagF_sf"/>
</dbReference>
<dbReference type="RefSeq" id="WP_179906445.1">
    <property type="nucleotide sequence ID" value="NZ_JACBXS010000022.1"/>
</dbReference>
<evidence type="ECO:0000313" key="1">
    <source>
        <dbReference type="EMBL" id="NYS25645.1"/>
    </source>
</evidence>
<reference evidence="1 2" key="1">
    <citation type="journal article" date="2000" name="Arch. Microbiol.">
        <title>Rhodobaca bogoriensis gen. nov. and sp. nov., an alkaliphilic purple nonsulfur bacterium from African Rift Valley soda lakes.</title>
        <authorList>
            <person name="Milford A.D."/>
            <person name="Achenbach L.A."/>
            <person name="Jung D.O."/>
            <person name="Madigan M.T."/>
        </authorList>
    </citation>
    <scope>NUCLEOTIDE SEQUENCE [LARGE SCALE GENOMIC DNA]</scope>
    <source>
        <strain evidence="1 2">2376</strain>
    </source>
</reference>
<dbReference type="EMBL" id="JACBXS010000022">
    <property type="protein sequence ID" value="NYS25645.1"/>
    <property type="molecule type" value="Genomic_DNA"/>
</dbReference>
<dbReference type="PIRSF" id="PIRSF029287">
    <property type="entry name" value="UCP029287"/>
    <property type="match status" value="1"/>
</dbReference>
<protein>
    <submittedName>
        <fullName evidence="1">Type VI secretion system-associated protein TagF</fullName>
    </submittedName>
</protein>
<dbReference type="Gene3D" id="3.40.1730.10">
    <property type="entry name" value="pa0076 domain"/>
    <property type="match status" value="1"/>
</dbReference>
<dbReference type="Proteomes" id="UP000529417">
    <property type="component" value="Unassembled WGS sequence"/>
</dbReference>
<comment type="caution">
    <text evidence="1">The sequence shown here is derived from an EMBL/GenBank/DDBJ whole genome shotgun (WGS) entry which is preliminary data.</text>
</comment>
<organism evidence="1 2">
    <name type="scientific">Rhabdonatronobacter sediminivivens</name>
    <dbReference type="NCBI Taxonomy" id="2743469"/>
    <lineage>
        <taxon>Bacteria</taxon>
        <taxon>Pseudomonadati</taxon>
        <taxon>Pseudomonadota</taxon>
        <taxon>Alphaproteobacteria</taxon>
        <taxon>Rhodobacterales</taxon>
        <taxon>Paracoccaceae</taxon>
        <taxon>Rhabdonatronobacter</taxon>
    </lineage>
</organism>
<keyword evidence="2" id="KW-1185">Reference proteome</keyword>
<dbReference type="Pfam" id="PF09867">
    <property type="entry name" value="TagF_N"/>
    <property type="match status" value="1"/>
</dbReference>